<dbReference type="Gene3D" id="3.40.50.360">
    <property type="match status" value="1"/>
</dbReference>
<gene>
    <name evidence="3" type="ORF">WHH00_12490</name>
</gene>
<accession>A0ABZ2R0E6</accession>
<feature type="domain" description="Flavodoxin-like" evidence="2">
    <location>
        <begin position="4"/>
        <end position="175"/>
    </location>
</feature>
<sequence>MARIYIAYGSVEGQTAHIAEYIADVVRAHGHQAETADLKHSADTIPDGQDGVIVAASVHVGKHEGYVADFVRRNRGDLETLPSALVSVSLAAHGDEAGAEGYVTRFEQETGWHPRQVAMFSGALQYTRYNFLKRQLMKKIAKDKGSQDLDTSRDYIYTEWDGVKHFTEEFLAGVAAPGGQGTGTAPPEVPGSPAGPNQ</sequence>
<protein>
    <submittedName>
        <fullName evidence="3">Flavodoxin domain-containing protein</fullName>
    </submittedName>
</protein>
<reference evidence="3 4" key="1">
    <citation type="submission" date="2024-03" db="EMBL/GenBank/DDBJ databases">
        <title>Rhodococcus navarretei sp. nov. and Pseudarthrobacter quantumdoti sp. nov., two new species with the ability to biosynthesize Quantum Dots isolated from soil samples at Union Glacier, Antarctica.</title>
        <authorList>
            <person name="Vargas M."/>
        </authorList>
    </citation>
    <scope>NUCLEOTIDE SEQUENCE [LARGE SCALE GENOMIC DNA]</scope>
    <source>
        <strain evidence="3 4">RC-2-3</strain>
    </source>
</reference>
<evidence type="ECO:0000313" key="4">
    <source>
        <dbReference type="Proteomes" id="UP001623384"/>
    </source>
</evidence>
<dbReference type="InterPro" id="IPR026816">
    <property type="entry name" value="Flavodoxin_dom"/>
</dbReference>
<dbReference type="PANTHER" id="PTHR38030">
    <property type="entry name" value="PROTOPORPHYRINOGEN IX DEHYDROGENASE [MENAQUINONE]"/>
    <property type="match status" value="1"/>
</dbReference>
<organism evidence="3 4">
    <name type="scientific">Pseudarthrobacter quantipunctorum</name>
    <dbReference type="NCBI Taxonomy" id="3128980"/>
    <lineage>
        <taxon>Bacteria</taxon>
        <taxon>Bacillati</taxon>
        <taxon>Actinomycetota</taxon>
        <taxon>Actinomycetes</taxon>
        <taxon>Micrococcales</taxon>
        <taxon>Micrococcaceae</taxon>
        <taxon>Pseudarthrobacter</taxon>
    </lineage>
</organism>
<keyword evidence="4" id="KW-1185">Reference proteome</keyword>
<evidence type="ECO:0000256" key="1">
    <source>
        <dbReference type="SAM" id="MobiDB-lite"/>
    </source>
</evidence>
<evidence type="ECO:0000313" key="3">
    <source>
        <dbReference type="EMBL" id="WXK91902.1"/>
    </source>
</evidence>
<dbReference type="PROSITE" id="PS50902">
    <property type="entry name" value="FLAVODOXIN_LIKE"/>
    <property type="match status" value="1"/>
</dbReference>
<dbReference type="SUPFAM" id="SSF52218">
    <property type="entry name" value="Flavoproteins"/>
    <property type="match status" value="1"/>
</dbReference>
<dbReference type="RefSeq" id="WP_406633187.1">
    <property type="nucleotide sequence ID" value="NZ_CP148033.1"/>
</dbReference>
<name>A0ABZ2R0E6_9MICC</name>
<dbReference type="EMBL" id="CP148033">
    <property type="protein sequence ID" value="WXK91902.1"/>
    <property type="molecule type" value="Genomic_DNA"/>
</dbReference>
<dbReference type="InterPro" id="IPR029039">
    <property type="entry name" value="Flavoprotein-like_sf"/>
</dbReference>
<proteinExistence type="predicted"/>
<dbReference type="PANTHER" id="PTHR38030:SF2">
    <property type="entry name" value="PROTOPORPHYRINOGEN IX DEHYDROGENASE [QUINONE]"/>
    <property type="match status" value="1"/>
</dbReference>
<dbReference type="Proteomes" id="UP001623384">
    <property type="component" value="Chromosome"/>
</dbReference>
<feature type="region of interest" description="Disordered" evidence="1">
    <location>
        <begin position="174"/>
        <end position="198"/>
    </location>
</feature>
<dbReference type="InterPro" id="IPR008254">
    <property type="entry name" value="Flavodoxin/NO_synth"/>
</dbReference>
<dbReference type="InterPro" id="IPR052200">
    <property type="entry name" value="Protoporphyrinogen_IX_DH"/>
</dbReference>
<dbReference type="Pfam" id="PF12724">
    <property type="entry name" value="Flavodoxin_5"/>
    <property type="match status" value="1"/>
</dbReference>
<evidence type="ECO:0000259" key="2">
    <source>
        <dbReference type="PROSITE" id="PS50902"/>
    </source>
</evidence>